<dbReference type="SUPFAM" id="SSF51735">
    <property type="entry name" value="NAD(P)-binding Rossmann-fold domains"/>
    <property type="match status" value="1"/>
</dbReference>
<dbReference type="AlphaFoldDB" id="A0A7S3JRF9"/>
<dbReference type="PANTHER" id="PTHR43431:SF7">
    <property type="entry name" value="OXIDOREDUCTASE, SHORT CHAIN DEHYDROGENASE_REDUCTASE FAMILY (AFU_ORTHOLOGUE AFUA_5G14000)"/>
    <property type="match status" value="1"/>
</dbReference>
<protein>
    <recommendedName>
        <fullName evidence="2">Short-chain dehydrogenase</fullName>
    </recommendedName>
</protein>
<evidence type="ECO:0008006" key="2">
    <source>
        <dbReference type="Google" id="ProtNLM"/>
    </source>
</evidence>
<name>A0A7S3JRF9_9STRA</name>
<evidence type="ECO:0000313" key="1">
    <source>
        <dbReference type="EMBL" id="CAE0360890.1"/>
    </source>
</evidence>
<proteinExistence type="predicted"/>
<dbReference type="InterPro" id="IPR002347">
    <property type="entry name" value="SDR_fam"/>
</dbReference>
<dbReference type="InterPro" id="IPR036291">
    <property type="entry name" value="NAD(P)-bd_dom_sf"/>
</dbReference>
<dbReference type="PANTHER" id="PTHR43431">
    <property type="entry name" value="OXIDOREDUCTASE, SHORT CHAIN DEHYDROGENASE/REDUCTASE FAMILY (AFU_ORTHOLOGUE AFUA_5G14000)"/>
    <property type="match status" value="1"/>
</dbReference>
<dbReference type="Pfam" id="PF00106">
    <property type="entry name" value="adh_short"/>
    <property type="match status" value="1"/>
</dbReference>
<organism evidence="1">
    <name type="scientific">Aureoumbra lagunensis</name>
    <dbReference type="NCBI Taxonomy" id="44058"/>
    <lineage>
        <taxon>Eukaryota</taxon>
        <taxon>Sar</taxon>
        <taxon>Stramenopiles</taxon>
        <taxon>Ochrophyta</taxon>
        <taxon>Pelagophyceae</taxon>
        <taxon>Pelagomonadales</taxon>
        <taxon>Aureoumbra</taxon>
    </lineage>
</organism>
<gene>
    <name evidence="1" type="ORF">ALAG00032_LOCUS1622</name>
</gene>
<accession>A0A7S3JRF9</accession>
<dbReference type="Gene3D" id="3.40.50.720">
    <property type="entry name" value="NAD(P)-binding Rossmann-like Domain"/>
    <property type="match status" value="1"/>
</dbReference>
<dbReference type="EMBL" id="HBIJ01002356">
    <property type="protein sequence ID" value="CAE0360890.1"/>
    <property type="molecule type" value="Transcribed_RNA"/>
</dbReference>
<reference evidence="1" key="1">
    <citation type="submission" date="2021-01" db="EMBL/GenBank/DDBJ databases">
        <authorList>
            <person name="Corre E."/>
            <person name="Pelletier E."/>
            <person name="Niang G."/>
            <person name="Scheremetjew M."/>
            <person name="Finn R."/>
            <person name="Kale V."/>
            <person name="Holt S."/>
            <person name="Cochrane G."/>
            <person name="Meng A."/>
            <person name="Brown T."/>
            <person name="Cohen L."/>
        </authorList>
    </citation>
    <scope>NUCLEOTIDE SEQUENCE</scope>
    <source>
        <strain evidence="1">CCMP1510</strain>
    </source>
</reference>
<sequence>MSKMQKIAVCIGYGPGIGAATARKFSKEGFQVALISRNADKLKAATKEIPNSHAFPADVTDPTSLTSALQSVQSALGPIDCMVYNAGSGLWKSYDELEIDELDYSMKCNCYGLLTAAKAVCPSMQARGSGSVIITGATAALRGKPKTAAFAAAKAAQRSMAQSLARQLFPNNIHVSYVIIDGAVGLSETRIDPDAIADTYFTLYQQPKSCWTFELDVRPYVETW</sequence>
<dbReference type="PRINTS" id="PR00081">
    <property type="entry name" value="GDHRDH"/>
</dbReference>